<keyword evidence="3" id="KW-0808">Transferase</keyword>
<feature type="repeat" description="TPR" evidence="9">
    <location>
        <begin position="816"/>
        <end position="849"/>
    </location>
</feature>
<dbReference type="PROSITE" id="PS00108">
    <property type="entry name" value="PROTEIN_KINASE_ST"/>
    <property type="match status" value="1"/>
</dbReference>
<dbReference type="Gene3D" id="1.25.40.10">
    <property type="entry name" value="Tetratricopeptide repeat domain"/>
    <property type="match status" value="3"/>
</dbReference>
<dbReference type="SUPFAM" id="SSF48452">
    <property type="entry name" value="TPR-like"/>
    <property type="match status" value="2"/>
</dbReference>
<evidence type="ECO:0000256" key="6">
    <source>
        <dbReference type="ARBA" id="ARBA00022777"/>
    </source>
</evidence>
<dbReference type="GO" id="GO:0005524">
    <property type="term" value="F:ATP binding"/>
    <property type="evidence" value="ECO:0007669"/>
    <property type="project" value="UniProtKB-UniRule"/>
</dbReference>
<feature type="compositionally biased region" description="Low complexity" evidence="11">
    <location>
        <begin position="318"/>
        <end position="341"/>
    </location>
</feature>
<evidence type="ECO:0000256" key="11">
    <source>
        <dbReference type="SAM" id="MobiDB-lite"/>
    </source>
</evidence>
<dbReference type="InterPro" id="IPR008271">
    <property type="entry name" value="Ser/Thr_kinase_AS"/>
</dbReference>
<feature type="domain" description="Protein kinase" evidence="13">
    <location>
        <begin position="14"/>
        <end position="275"/>
    </location>
</feature>
<keyword evidence="12" id="KW-1133">Transmembrane helix</keyword>
<gene>
    <name evidence="14" type="ORF">EI684_20940</name>
</gene>
<keyword evidence="6" id="KW-0418">Kinase</keyword>
<dbReference type="PROSITE" id="PS00107">
    <property type="entry name" value="PROTEIN_KINASE_ATP"/>
    <property type="match status" value="1"/>
</dbReference>
<dbReference type="PROSITE" id="PS50005">
    <property type="entry name" value="TPR"/>
    <property type="match status" value="4"/>
</dbReference>
<keyword evidence="12" id="KW-0812">Transmembrane</keyword>
<evidence type="ECO:0000256" key="8">
    <source>
        <dbReference type="ARBA" id="ARBA00022840"/>
    </source>
</evidence>
<dbReference type="Pfam" id="PF07719">
    <property type="entry name" value="TPR_2"/>
    <property type="match status" value="1"/>
</dbReference>
<feature type="repeat" description="TPR" evidence="9">
    <location>
        <begin position="670"/>
        <end position="703"/>
    </location>
</feature>
<keyword evidence="8 10" id="KW-0067">ATP-binding</keyword>
<name>A0A426TRT3_9CHLR</name>
<feature type="region of interest" description="Disordered" evidence="11">
    <location>
        <begin position="303"/>
        <end position="352"/>
    </location>
</feature>
<feature type="binding site" evidence="10">
    <location>
        <position position="43"/>
    </location>
    <ligand>
        <name>ATP</name>
        <dbReference type="ChEBI" id="CHEBI:30616"/>
    </ligand>
</feature>
<dbReference type="PANTHER" id="PTHR43289">
    <property type="entry name" value="MITOGEN-ACTIVATED PROTEIN KINASE KINASE KINASE 20-RELATED"/>
    <property type="match status" value="1"/>
</dbReference>
<dbReference type="SUPFAM" id="SSF56112">
    <property type="entry name" value="Protein kinase-like (PK-like)"/>
    <property type="match status" value="1"/>
</dbReference>
<proteinExistence type="predicted"/>
<feature type="compositionally biased region" description="Pro residues" evidence="11">
    <location>
        <begin position="342"/>
        <end position="352"/>
    </location>
</feature>
<dbReference type="InterPro" id="IPR017441">
    <property type="entry name" value="Protein_kinase_ATP_BS"/>
</dbReference>
<dbReference type="FunFam" id="1.10.510.10:FF:000021">
    <property type="entry name" value="Serine/threonine protein kinase"/>
    <property type="match status" value="1"/>
</dbReference>
<feature type="compositionally biased region" description="Pro residues" evidence="11">
    <location>
        <begin position="306"/>
        <end position="315"/>
    </location>
</feature>
<evidence type="ECO:0000256" key="1">
    <source>
        <dbReference type="ARBA" id="ARBA00012513"/>
    </source>
</evidence>
<keyword evidence="5 10" id="KW-0547">Nucleotide-binding</keyword>
<evidence type="ECO:0000256" key="12">
    <source>
        <dbReference type="SAM" id="Phobius"/>
    </source>
</evidence>
<dbReference type="Pfam" id="PF00069">
    <property type="entry name" value="Pkinase"/>
    <property type="match status" value="1"/>
</dbReference>
<feature type="repeat" description="TPR" evidence="9">
    <location>
        <begin position="782"/>
        <end position="815"/>
    </location>
</feature>
<dbReference type="InterPro" id="IPR011009">
    <property type="entry name" value="Kinase-like_dom_sf"/>
</dbReference>
<dbReference type="InterPro" id="IPR000719">
    <property type="entry name" value="Prot_kinase_dom"/>
</dbReference>
<evidence type="ECO:0000256" key="9">
    <source>
        <dbReference type="PROSITE-ProRule" id="PRU00339"/>
    </source>
</evidence>
<accession>A0A426TRT3</accession>
<evidence type="ECO:0000256" key="10">
    <source>
        <dbReference type="PROSITE-ProRule" id="PRU10141"/>
    </source>
</evidence>
<dbReference type="Pfam" id="PF13432">
    <property type="entry name" value="TPR_16"/>
    <property type="match status" value="3"/>
</dbReference>
<keyword evidence="12" id="KW-0472">Membrane</keyword>
<protein>
    <recommendedName>
        <fullName evidence="1">non-specific serine/threonine protein kinase</fullName>
        <ecNumber evidence="1">2.7.11.1</ecNumber>
    </recommendedName>
</protein>
<evidence type="ECO:0000313" key="14">
    <source>
        <dbReference type="EMBL" id="RRR66323.1"/>
    </source>
</evidence>
<dbReference type="EC" id="2.7.11.1" evidence="1"/>
<evidence type="ECO:0000259" key="13">
    <source>
        <dbReference type="PROSITE" id="PS50011"/>
    </source>
</evidence>
<dbReference type="InterPro" id="IPR013105">
    <property type="entry name" value="TPR_2"/>
</dbReference>
<comment type="caution">
    <text evidence="14">The sequence shown here is derived from an EMBL/GenBank/DDBJ whole genome shotgun (WGS) entry which is preliminary data.</text>
</comment>
<dbReference type="Gene3D" id="3.30.200.20">
    <property type="entry name" value="Phosphorylase Kinase, domain 1"/>
    <property type="match status" value="1"/>
</dbReference>
<evidence type="ECO:0000313" key="15">
    <source>
        <dbReference type="Proteomes" id="UP000280307"/>
    </source>
</evidence>
<dbReference type="SMART" id="SM00028">
    <property type="entry name" value="TPR"/>
    <property type="match status" value="6"/>
</dbReference>
<dbReference type="InterPro" id="IPR019734">
    <property type="entry name" value="TPR_rpt"/>
</dbReference>
<reference evidence="14 15" key="1">
    <citation type="submission" date="2018-12" db="EMBL/GenBank/DDBJ databases">
        <title>Genome Sequence of Candidatus Viridilinea halotolerans isolated from saline sulfide-rich spring.</title>
        <authorList>
            <person name="Grouzdev D.S."/>
            <person name="Burganskaya E.I."/>
            <person name="Krutkina M.S."/>
            <person name="Sukhacheva M.V."/>
            <person name="Gorlenko V.M."/>
        </authorList>
    </citation>
    <scope>NUCLEOTIDE SEQUENCE [LARGE SCALE GENOMIC DNA]</scope>
    <source>
        <strain evidence="14">Chok-6</strain>
    </source>
</reference>
<dbReference type="CDD" id="cd14014">
    <property type="entry name" value="STKc_PknB_like"/>
    <property type="match status" value="1"/>
</dbReference>
<sequence>MSQLNLIGKTLGRFEILRELGRGGMAVVYEARQTDLERIVALKVLSPALTHDASYVARFRQEARSVARLEHPHIMPIYEIGEADGVHYIAMKYIAGRTVKDLIHDEGRLIVPRAAQVLIQVADALDYAHRQGVIHRDIKPSNMMITSEGWLYLTDFGLARGTDPEASSGLTLAGTVMGTPEYMSPEQAQGSTRVGPATDIYALGVVLYELLTGSFPFTGETPMAMLAARLMQPPTPLREVRGDLSPAVEDVVMRALARNPDARYPRAMDMVAALRQAANIGTDELPHAGTPAMGSPMIDATIKMAAPPPPTPPYVRSPQGQQAHPQTQAHPHQQQQQGTWPTPAPTPATPAPARPRNLMAIVGVLGVVLLSCIGLFAALSLFDRGPGSPPTSDPPQVTLAVDPRFSEQLAAADALLADPNAGLTQAQRTYTILAAEFDSHPLLVERWVLATAARGAWPESEGLAHTLITAADSSDDQVATGYAILAEALAMQGNLNTALLEADQARSYSAAQPLGHAMLAHVRSYEAFVRRDEAMMEQALLSLDAALDRLDDNTPLLQRALTHSALGGTFANKYRLSGDVDYFEESANQYDEAIDLLPSAGRFRIELAELYYHADDHVEARELYEEAKRIDPDVSHQALAGLGWLAFMEARDGAAAQFFTEAIAANPAWYEGYFGQARLRFDERDYDGALALLDQAIEHNPHFGVAYEWRGEAYFWKGYAAEGSEKSQFLERSVAAFEQALDLNATNSFAAMGLGWSLQHLERYEESIAAFDQALALNTELADAHNGRGWSLFNLGRYEEAEAAFGNAIALNQYDPQYHINLGQTLEQLGQRRDARSAYEYALALDPANAQAQELLAALGN</sequence>
<keyword evidence="4" id="KW-0677">Repeat</keyword>
<evidence type="ECO:0000256" key="7">
    <source>
        <dbReference type="ARBA" id="ARBA00022803"/>
    </source>
</evidence>
<dbReference type="PROSITE" id="PS50011">
    <property type="entry name" value="PROTEIN_KINASE_DOM"/>
    <property type="match status" value="1"/>
</dbReference>
<keyword evidence="7 9" id="KW-0802">TPR repeat</keyword>
<evidence type="ECO:0000256" key="5">
    <source>
        <dbReference type="ARBA" id="ARBA00022741"/>
    </source>
</evidence>
<feature type="transmembrane region" description="Helical" evidence="12">
    <location>
        <begin position="358"/>
        <end position="382"/>
    </location>
</feature>
<dbReference type="InterPro" id="IPR011990">
    <property type="entry name" value="TPR-like_helical_dom_sf"/>
</dbReference>
<dbReference type="EMBL" id="RSAS01000863">
    <property type="protein sequence ID" value="RRR66323.1"/>
    <property type="molecule type" value="Genomic_DNA"/>
</dbReference>
<keyword evidence="2" id="KW-0723">Serine/threonine-protein kinase</keyword>
<dbReference type="Proteomes" id="UP000280307">
    <property type="component" value="Unassembled WGS sequence"/>
</dbReference>
<dbReference type="AlphaFoldDB" id="A0A426TRT3"/>
<dbReference type="PANTHER" id="PTHR43289:SF6">
    <property type="entry name" value="SERINE_THREONINE-PROTEIN KINASE NEKL-3"/>
    <property type="match status" value="1"/>
</dbReference>
<evidence type="ECO:0000256" key="3">
    <source>
        <dbReference type="ARBA" id="ARBA00022679"/>
    </source>
</evidence>
<feature type="repeat" description="TPR" evidence="9">
    <location>
        <begin position="601"/>
        <end position="634"/>
    </location>
</feature>
<evidence type="ECO:0000256" key="4">
    <source>
        <dbReference type="ARBA" id="ARBA00022737"/>
    </source>
</evidence>
<dbReference type="Gene3D" id="1.10.510.10">
    <property type="entry name" value="Transferase(Phosphotransferase) domain 1"/>
    <property type="match status" value="1"/>
</dbReference>
<evidence type="ECO:0000256" key="2">
    <source>
        <dbReference type="ARBA" id="ARBA00022527"/>
    </source>
</evidence>
<dbReference type="SMART" id="SM00220">
    <property type="entry name" value="S_TKc"/>
    <property type="match status" value="1"/>
</dbReference>
<dbReference type="GO" id="GO:0004674">
    <property type="term" value="F:protein serine/threonine kinase activity"/>
    <property type="evidence" value="ECO:0007669"/>
    <property type="project" value="UniProtKB-KW"/>
</dbReference>
<organism evidence="14 15">
    <name type="scientific">Candidatus Viridilinea halotolerans</name>
    <dbReference type="NCBI Taxonomy" id="2491704"/>
    <lineage>
        <taxon>Bacteria</taxon>
        <taxon>Bacillati</taxon>
        <taxon>Chloroflexota</taxon>
        <taxon>Chloroflexia</taxon>
        <taxon>Chloroflexales</taxon>
        <taxon>Chloroflexineae</taxon>
        <taxon>Oscillochloridaceae</taxon>
        <taxon>Candidatus Viridilinea</taxon>
    </lineage>
</organism>